<proteinExistence type="inferred from homology"/>
<evidence type="ECO:0000256" key="3">
    <source>
        <dbReference type="ARBA" id="ARBA00022750"/>
    </source>
</evidence>
<dbReference type="InterPro" id="IPR021109">
    <property type="entry name" value="Peptidase_aspartic_dom_sf"/>
</dbReference>
<dbReference type="InterPro" id="IPR032861">
    <property type="entry name" value="TAXi_N"/>
</dbReference>
<dbReference type="CDD" id="cd05476">
    <property type="entry name" value="pepsin_A_like_plant"/>
    <property type="match status" value="1"/>
</dbReference>
<reference evidence="7 8" key="1">
    <citation type="journal article" date="2014" name="PLoS ONE">
        <title>Global Analysis of Gene Expression Profiles in Physic Nut (Jatropha curcas L.) Seedlings Exposed to Salt Stress.</title>
        <authorList>
            <person name="Zhang L."/>
            <person name="Zhang C."/>
            <person name="Wu P."/>
            <person name="Chen Y."/>
            <person name="Li M."/>
            <person name="Jiang H."/>
            <person name="Wu G."/>
        </authorList>
    </citation>
    <scope>NUCLEOTIDE SEQUENCE [LARGE SCALE GENOMIC DNA]</scope>
    <source>
        <strain evidence="8">cv. GZQX0401</strain>
        <tissue evidence="7">Young leaves</tissue>
    </source>
</reference>
<accession>A0A067L516</accession>
<keyword evidence="4" id="KW-0378">Hydrolase</keyword>
<dbReference type="Pfam" id="PF14541">
    <property type="entry name" value="TAXi_C"/>
    <property type="match status" value="1"/>
</dbReference>
<feature type="domain" description="Peptidase A1" evidence="6">
    <location>
        <begin position="1"/>
        <end position="289"/>
    </location>
</feature>
<dbReference type="GO" id="GO:0005576">
    <property type="term" value="C:extracellular region"/>
    <property type="evidence" value="ECO:0007669"/>
    <property type="project" value="TreeGrafter"/>
</dbReference>
<name>A0A067L516_JATCU</name>
<dbReference type="AlphaFoldDB" id="A0A067L516"/>
<dbReference type="Proteomes" id="UP000027138">
    <property type="component" value="Unassembled WGS sequence"/>
</dbReference>
<sequence length="296" mass="31948">MIDPSKSSTFNYVFCKSNECQKNNGVACISNNCHFSCDSADQVSCPNGDLATDTITLSSINTTLSLPNINFICGNNISSDFPGIGFVGLGHGSLSLISQMDHLIDGKFAYCLVPYSSNQSSKIDFGWKGVVEGDGAVSTPLIQNIGIGSYSVILEGITVGNKSTVTIGEINGAYIDTGTMLTYLPSDAYDLLQQEVIKAINQKPMEEDDTPRLPLCYLYTPEFNPPIITINLRGGNVELGTGNTFIRVTQDVVCFAFAPSSGKEAIIGNWQQMNFLVGYDLKEGIISFKPTDCSKY</sequence>
<evidence type="ECO:0000313" key="8">
    <source>
        <dbReference type="Proteomes" id="UP000027138"/>
    </source>
</evidence>
<dbReference type="InterPro" id="IPR032799">
    <property type="entry name" value="TAXi_C"/>
</dbReference>
<dbReference type="InterPro" id="IPR051708">
    <property type="entry name" value="Plant_Aspart_Prot_A1"/>
</dbReference>
<dbReference type="InterPro" id="IPR034161">
    <property type="entry name" value="Pepsin-like_plant"/>
</dbReference>
<keyword evidence="3" id="KW-0064">Aspartyl protease</keyword>
<evidence type="ECO:0000256" key="4">
    <source>
        <dbReference type="ARBA" id="ARBA00022801"/>
    </source>
</evidence>
<gene>
    <name evidence="7" type="ORF">JCGZ_02615</name>
</gene>
<keyword evidence="5" id="KW-0325">Glycoprotein</keyword>
<organism evidence="7 8">
    <name type="scientific">Jatropha curcas</name>
    <name type="common">Barbados nut</name>
    <dbReference type="NCBI Taxonomy" id="180498"/>
    <lineage>
        <taxon>Eukaryota</taxon>
        <taxon>Viridiplantae</taxon>
        <taxon>Streptophyta</taxon>
        <taxon>Embryophyta</taxon>
        <taxon>Tracheophyta</taxon>
        <taxon>Spermatophyta</taxon>
        <taxon>Magnoliopsida</taxon>
        <taxon>eudicotyledons</taxon>
        <taxon>Gunneridae</taxon>
        <taxon>Pentapetalae</taxon>
        <taxon>rosids</taxon>
        <taxon>fabids</taxon>
        <taxon>Malpighiales</taxon>
        <taxon>Euphorbiaceae</taxon>
        <taxon>Crotonoideae</taxon>
        <taxon>Jatropheae</taxon>
        <taxon>Jatropha</taxon>
    </lineage>
</organism>
<dbReference type="PANTHER" id="PTHR47967">
    <property type="entry name" value="OS07G0603500 PROTEIN-RELATED"/>
    <property type="match status" value="1"/>
</dbReference>
<dbReference type="PANTHER" id="PTHR47967:SF128">
    <property type="entry name" value="ASPARTIC PROTEINASE CDR1-LIKE"/>
    <property type="match status" value="1"/>
</dbReference>
<dbReference type="OrthoDB" id="847527at2759"/>
<dbReference type="GO" id="GO:0004190">
    <property type="term" value="F:aspartic-type endopeptidase activity"/>
    <property type="evidence" value="ECO:0007669"/>
    <property type="project" value="UniProtKB-KW"/>
</dbReference>
<keyword evidence="8" id="KW-1185">Reference proteome</keyword>
<evidence type="ECO:0000256" key="1">
    <source>
        <dbReference type="ARBA" id="ARBA00007447"/>
    </source>
</evidence>
<dbReference type="EMBL" id="KK914347">
    <property type="protein sequence ID" value="KDP39595.1"/>
    <property type="molecule type" value="Genomic_DNA"/>
</dbReference>
<dbReference type="GO" id="GO:0006508">
    <property type="term" value="P:proteolysis"/>
    <property type="evidence" value="ECO:0007669"/>
    <property type="project" value="UniProtKB-KW"/>
</dbReference>
<evidence type="ECO:0000313" key="7">
    <source>
        <dbReference type="EMBL" id="KDP39595.1"/>
    </source>
</evidence>
<evidence type="ECO:0000256" key="5">
    <source>
        <dbReference type="ARBA" id="ARBA00023180"/>
    </source>
</evidence>
<dbReference type="Gene3D" id="2.40.70.10">
    <property type="entry name" value="Acid Proteases"/>
    <property type="match status" value="2"/>
</dbReference>
<dbReference type="PROSITE" id="PS51767">
    <property type="entry name" value="PEPTIDASE_A1"/>
    <property type="match status" value="1"/>
</dbReference>
<keyword evidence="2" id="KW-0645">Protease</keyword>
<dbReference type="SUPFAM" id="SSF50630">
    <property type="entry name" value="Acid proteases"/>
    <property type="match status" value="1"/>
</dbReference>
<protein>
    <recommendedName>
        <fullName evidence="6">Peptidase A1 domain-containing protein</fullName>
    </recommendedName>
</protein>
<evidence type="ECO:0000256" key="2">
    <source>
        <dbReference type="ARBA" id="ARBA00022670"/>
    </source>
</evidence>
<dbReference type="Pfam" id="PF14543">
    <property type="entry name" value="TAXi_N"/>
    <property type="match status" value="1"/>
</dbReference>
<comment type="similarity">
    <text evidence="1">Belongs to the peptidase A1 family.</text>
</comment>
<evidence type="ECO:0000259" key="6">
    <source>
        <dbReference type="PROSITE" id="PS51767"/>
    </source>
</evidence>
<dbReference type="InterPro" id="IPR033121">
    <property type="entry name" value="PEPTIDASE_A1"/>
</dbReference>